<evidence type="ECO:0008006" key="3">
    <source>
        <dbReference type="Google" id="ProtNLM"/>
    </source>
</evidence>
<dbReference type="Proteomes" id="UP000028504">
    <property type="component" value="Chromosome"/>
</dbReference>
<sequence length="87" mass="9708">MAQSRSPVTNNPIIITAPVRSTRDLFHELSLAGSGAQRPEPHNLDAMADFLKELQVKKILCAQWRMPADEARRVARVFADLGVELKL</sequence>
<reference evidence="1 2" key="1">
    <citation type="submission" date="2014-07" db="EMBL/GenBank/DDBJ databases">
        <title>Complete genome sequence of Corynebacterium atypicum DSM 44849: identifiction of the mycolic acid biosynthesis genes.</title>
        <authorList>
            <person name="Tippelt A."/>
            <person name="Mollmann S."/>
            <person name="Albersmeier A."/>
            <person name="Jaenicke S."/>
            <person name="Ruckert C."/>
            <person name="Tauch A."/>
        </authorList>
    </citation>
    <scope>NUCLEOTIDE SEQUENCE [LARGE SCALE GENOMIC DNA]</scope>
    <source>
        <strain evidence="1 2">R2070</strain>
    </source>
</reference>
<name>A0ABM5QNV4_9CORY</name>
<keyword evidence="2" id="KW-1185">Reference proteome</keyword>
<dbReference type="EMBL" id="CP008944">
    <property type="protein sequence ID" value="AIG64497.1"/>
    <property type="molecule type" value="Genomic_DNA"/>
</dbReference>
<organism evidence="1 2">
    <name type="scientific">Corynebacterium atypicum</name>
    <dbReference type="NCBI Taxonomy" id="191610"/>
    <lineage>
        <taxon>Bacteria</taxon>
        <taxon>Bacillati</taxon>
        <taxon>Actinomycetota</taxon>
        <taxon>Actinomycetes</taxon>
        <taxon>Mycobacteriales</taxon>
        <taxon>Corynebacteriaceae</taxon>
        <taxon>Corynebacterium</taxon>
    </lineage>
</organism>
<gene>
    <name evidence="1" type="ORF">CATYP_07760</name>
</gene>
<evidence type="ECO:0000313" key="1">
    <source>
        <dbReference type="EMBL" id="AIG64497.1"/>
    </source>
</evidence>
<accession>A0ABM5QNV4</accession>
<proteinExistence type="predicted"/>
<evidence type="ECO:0000313" key="2">
    <source>
        <dbReference type="Proteomes" id="UP000028504"/>
    </source>
</evidence>
<protein>
    <recommendedName>
        <fullName evidence="3">Resolvase/invertase-type recombinase catalytic domain-containing protein</fullName>
    </recommendedName>
</protein>
<dbReference type="RefSeq" id="WP_038606298.1">
    <property type="nucleotide sequence ID" value="NZ_CP008944.1"/>
</dbReference>